<feature type="transmembrane region" description="Helical" evidence="1">
    <location>
        <begin position="6"/>
        <end position="22"/>
    </location>
</feature>
<dbReference type="AlphaFoldDB" id="A0A6A7K6A1"/>
<dbReference type="RefSeq" id="WP_152801963.1">
    <property type="nucleotide sequence ID" value="NZ_WHNX01000005.1"/>
</dbReference>
<sequence length="72" mass="8183">MVTRVGLVIISAILIGVTFEIWRSRQKVLTGRFAGFMCSCGCYEEMETMTSQKDKINLFILHSQAEFFDVGK</sequence>
<proteinExistence type="predicted"/>
<keyword evidence="1" id="KW-0812">Transmembrane</keyword>
<evidence type="ECO:0000256" key="1">
    <source>
        <dbReference type="SAM" id="Phobius"/>
    </source>
</evidence>
<accession>A0A6A7K6A1</accession>
<evidence type="ECO:0000313" key="2">
    <source>
        <dbReference type="EMBL" id="MPW24950.1"/>
    </source>
</evidence>
<keyword evidence="3" id="KW-1185">Reference proteome</keyword>
<comment type="caution">
    <text evidence="2">The sequence shown here is derived from an EMBL/GenBank/DDBJ whole genome shotgun (WGS) entry which is preliminary data.</text>
</comment>
<evidence type="ECO:0000313" key="3">
    <source>
        <dbReference type="Proteomes" id="UP000440004"/>
    </source>
</evidence>
<protein>
    <submittedName>
        <fullName evidence="2">Uncharacterized protein</fullName>
    </submittedName>
</protein>
<keyword evidence="1" id="KW-0472">Membrane</keyword>
<name>A0A6A7K6A1_9FIRM</name>
<gene>
    <name evidence="2" type="ORF">GC105_04000</name>
</gene>
<organism evidence="2 3">
    <name type="scientific">Alkalibaculum sporogenes</name>
    <dbReference type="NCBI Taxonomy" id="2655001"/>
    <lineage>
        <taxon>Bacteria</taxon>
        <taxon>Bacillati</taxon>
        <taxon>Bacillota</taxon>
        <taxon>Clostridia</taxon>
        <taxon>Eubacteriales</taxon>
        <taxon>Eubacteriaceae</taxon>
        <taxon>Alkalibaculum</taxon>
    </lineage>
</organism>
<dbReference type="Proteomes" id="UP000440004">
    <property type="component" value="Unassembled WGS sequence"/>
</dbReference>
<dbReference type="EMBL" id="WHNX01000005">
    <property type="protein sequence ID" value="MPW24950.1"/>
    <property type="molecule type" value="Genomic_DNA"/>
</dbReference>
<keyword evidence="1" id="KW-1133">Transmembrane helix</keyword>
<reference evidence="2 3" key="1">
    <citation type="submission" date="2019-10" db="EMBL/GenBank/DDBJ databases">
        <title>Alkalibaculum tamaniensis sp.nov., a new alkaliphilic acetogen, isolated on methoxylated aromatics from a mud volcano.</title>
        <authorList>
            <person name="Khomyakova M.A."/>
            <person name="Merkel A.Y."/>
            <person name="Bonch-Osmolovskaya E.A."/>
            <person name="Slobodkin A.I."/>
        </authorList>
    </citation>
    <scope>NUCLEOTIDE SEQUENCE [LARGE SCALE GENOMIC DNA]</scope>
    <source>
        <strain evidence="2 3">M08DMB</strain>
    </source>
</reference>